<dbReference type="AlphaFoldDB" id="A0A196SHB6"/>
<dbReference type="GO" id="GO:0051015">
    <property type="term" value="F:actin filament binding"/>
    <property type="evidence" value="ECO:0007669"/>
    <property type="project" value="TreeGrafter"/>
</dbReference>
<reference evidence="3 4" key="1">
    <citation type="submission" date="2016-05" db="EMBL/GenBank/DDBJ databases">
        <title>Nuclear genome of Blastocystis sp. subtype 1 NandII.</title>
        <authorList>
            <person name="Gentekaki E."/>
            <person name="Curtis B."/>
            <person name="Stairs C."/>
            <person name="Eme L."/>
            <person name="Herman E."/>
            <person name="Klimes V."/>
            <person name="Arias M.C."/>
            <person name="Elias M."/>
            <person name="Hilliou F."/>
            <person name="Klute M."/>
            <person name="Malik S.-B."/>
            <person name="Pightling A."/>
            <person name="Rachubinski R."/>
            <person name="Salas D."/>
            <person name="Schlacht A."/>
            <person name="Suga H."/>
            <person name="Archibald J."/>
            <person name="Ball S.G."/>
            <person name="Clark G."/>
            <person name="Dacks J."/>
            <person name="Van Der Giezen M."/>
            <person name="Tsaousis A."/>
            <person name="Roger A."/>
        </authorList>
    </citation>
    <scope>NUCLEOTIDE SEQUENCE [LARGE SCALE GENOMIC DNA]</scope>
    <source>
        <strain evidence="4">ATCC 50177 / NandII</strain>
    </source>
</reference>
<evidence type="ECO:0000256" key="1">
    <source>
        <dbReference type="SAM" id="MobiDB-lite"/>
    </source>
</evidence>
<dbReference type="Pfam" id="PF00307">
    <property type="entry name" value="CH"/>
    <property type="match status" value="1"/>
</dbReference>
<protein>
    <recommendedName>
        <fullName evidence="2">Calponin-homology (CH) domain-containing protein</fullName>
    </recommendedName>
</protein>
<dbReference type="CDD" id="cd00014">
    <property type="entry name" value="CH_SF"/>
    <property type="match status" value="1"/>
</dbReference>
<feature type="compositionally biased region" description="Basic and acidic residues" evidence="1">
    <location>
        <begin position="208"/>
        <end position="254"/>
    </location>
</feature>
<dbReference type="PANTHER" id="PTHR47385:SF14">
    <property type="entry name" value="TRANSGELIN"/>
    <property type="match status" value="1"/>
</dbReference>
<evidence type="ECO:0000259" key="2">
    <source>
        <dbReference type="PROSITE" id="PS50021"/>
    </source>
</evidence>
<dbReference type="PROSITE" id="PS50021">
    <property type="entry name" value="CH"/>
    <property type="match status" value="1"/>
</dbReference>
<sequence>MNTEENKELLEIRNTGREGLTIKDPAHMSVQIKQFNDTIYFNLSVDIAKWLSKLFHEEVSPDLCKSLSNGIYLCRLMDEFIPGGKLERYNKNASTIPAFAHDNIHIFSEKCKELGIRDNYVLNPSHFEKGQVKEIVNCILLLAFLGKNKNMESALPALSDEQYRQILPRRAAFREGTFVDPIPEMPEESPVAEVKEESAIPEESPVAEVKEEPAEVKEEPTEVKEEKEETEKNEESEAPTEIKLESSISKEEPKTTDTQMYISLVALGWLILMTLFNF</sequence>
<gene>
    <name evidence="3" type="ORF">AV274_2723</name>
</gene>
<comment type="caution">
    <text evidence="3">The sequence shown here is derived from an EMBL/GenBank/DDBJ whole genome shotgun (WGS) entry which is preliminary data.</text>
</comment>
<feature type="region of interest" description="Disordered" evidence="1">
    <location>
        <begin position="180"/>
        <end position="254"/>
    </location>
</feature>
<dbReference type="OrthoDB" id="21595at2759"/>
<dbReference type="InterPro" id="IPR050606">
    <property type="entry name" value="Calponin-like"/>
</dbReference>
<dbReference type="InterPro" id="IPR001715">
    <property type="entry name" value="CH_dom"/>
</dbReference>
<dbReference type="GO" id="GO:0015629">
    <property type="term" value="C:actin cytoskeleton"/>
    <property type="evidence" value="ECO:0007669"/>
    <property type="project" value="TreeGrafter"/>
</dbReference>
<dbReference type="InterPro" id="IPR036872">
    <property type="entry name" value="CH_dom_sf"/>
</dbReference>
<dbReference type="SUPFAM" id="SSF47576">
    <property type="entry name" value="Calponin-homology domain, CH-domain"/>
    <property type="match status" value="1"/>
</dbReference>
<keyword evidence="4" id="KW-1185">Reference proteome</keyword>
<name>A0A196SHB6_BLAHN</name>
<dbReference type="Proteomes" id="UP000078348">
    <property type="component" value="Unassembled WGS sequence"/>
</dbReference>
<evidence type="ECO:0000313" key="4">
    <source>
        <dbReference type="Proteomes" id="UP000078348"/>
    </source>
</evidence>
<evidence type="ECO:0000313" key="3">
    <source>
        <dbReference type="EMBL" id="OAO15557.1"/>
    </source>
</evidence>
<dbReference type="Gene3D" id="1.10.418.10">
    <property type="entry name" value="Calponin-like domain"/>
    <property type="match status" value="1"/>
</dbReference>
<proteinExistence type="predicted"/>
<organism evidence="3 4">
    <name type="scientific">Blastocystis sp. subtype 1 (strain ATCC 50177 / NandII)</name>
    <dbReference type="NCBI Taxonomy" id="478820"/>
    <lineage>
        <taxon>Eukaryota</taxon>
        <taxon>Sar</taxon>
        <taxon>Stramenopiles</taxon>
        <taxon>Bigyra</taxon>
        <taxon>Opalozoa</taxon>
        <taxon>Opalinata</taxon>
        <taxon>Blastocystidae</taxon>
        <taxon>Blastocystis</taxon>
    </lineage>
</organism>
<dbReference type="PANTHER" id="PTHR47385">
    <property type="entry name" value="CALPONIN"/>
    <property type="match status" value="1"/>
</dbReference>
<dbReference type="GO" id="GO:0007015">
    <property type="term" value="P:actin filament organization"/>
    <property type="evidence" value="ECO:0007669"/>
    <property type="project" value="TreeGrafter"/>
</dbReference>
<accession>A0A196SHB6</accession>
<feature type="domain" description="Calponin-homology (CH)" evidence="2">
    <location>
        <begin position="41"/>
        <end position="147"/>
    </location>
</feature>
<dbReference type="EMBL" id="LXWW01000130">
    <property type="protein sequence ID" value="OAO15557.1"/>
    <property type="molecule type" value="Genomic_DNA"/>
</dbReference>